<dbReference type="HOGENOM" id="CLU_019670_6_1_1"/>
<feature type="domain" description="Ternary complex factor MIP1 leucine-zipper" evidence="3">
    <location>
        <begin position="80"/>
        <end position="157"/>
    </location>
</feature>
<dbReference type="Proteomes" id="UP000017836">
    <property type="component" value="Unassembled WGS sequence"/>
</dbReference>
<name>W1PXJ9_AMBTC</name>
<accession>W1PXJ9</accession>
<dbReference type="EMBL" id="KI392614">
    <property type="protein sequence ID" value="ERN12606.1"/>
    <property type="molecule type" value="Genomic_DNA"/>
</dbReference>
<sequence length="626" mass="70093">MLCLSAESHDYGIHNSSGVGFDLIFSPLHSCSQDVKSSHLAESRSFIEGYSENDRSSEFEGFGSNGEVGTHEGSNDTCLYRLQLEQDVQRLQKQLQEEMELHGALESAVGRDSLVLSSLSCLPSDAQDLLSEIATLEATVLKLEKEMLSLNFQLSQERNERRLMEYRLKQSPSQSQLLCSLNKLDSMKKSRFGGLKHSVPQRHLPAEAVLCDEVGGSQSNTSSEASSSSPEEVKLGRLNMPMVENNTAAAEPDRQEIYIIAEKMSLEDLWHHPNKLSEEMVRCMRNIFISLADSSSLSSKSCCSNRSDSLISPKEHIFPSSSPSGLLMGTPPVQSPMLELQYGSEVLATEIFFDPYRVRGKLSWRNIGRYSSAIEVSWMSVGKKQLEHAAEALRNFRVLVEQLGKVNPTHLSCDEKLAFWINLYNALIMHAYLAYGVPRNEIKLFSLMQKAAYTVGGHSFSAAFIEYVILNMKPPVHRPQLALLLALHKFKISEEQKVYCVDNPDPQVAFALSCGMYSSPAVRIFTAENVKEELQYSLRDYVRASIGVTSKGKLILPKMLHCFARTHVDEVALHGWIAQFLEPQQAAALRECSLQRSKRIVGARSCGLVPFDFRFRYLFLPALMIS</sequence>
<gene>
    <name evidence="4" type="ORF">AMTR_s00025p00226120</name>
</gene>
<dbReference type="InterPro" id="IPR025757">
    <property type="entry name" value="MIP1_Leuzipper"/>
</dbReference>
<dbReference type="PANTHER" id="PTHR23054">
    <property type="entry name" value="TERNARY COMPLEX FACTOR MIP1, LEUCINE-ZIPPER-RELATED"/>
    <property type="match status" value="1"/>
</dbReference>
<keyword evidence="1" id="KW-0175">Coiled coil</keyword>
<evidence type="ECO:0000259" key="2">
    <source>
        <dbReference type="Pfam" id="PF04784"/>
    </source>
</evidence>
<evidence type="ECO:0000313" key="4">
    <source>
        <dbReference type="EMBL" id="ERN12606.1"/>
    </source>
</evidence>
<dbReference type="PANTHER" id="PTHR23054:SF53">
    <property type="entry name" value="OS06G0704100 PROTEIN"/>
    <property type="match status" value="1"/>
</dbReference>
<protein>
    <recommendedName>
        <fullName evidence="6">DUF547 domain-containing protein</fullName>
    </recommendedName>
</protein>
<dbReference type="InterPro" id="IPR006869">
    <property type="entry name" value="DUF547"/>
</dbReference>
<dbReference type="OrthoDB" id="418495at2759"/>
<evidence type="ECO:0000256" key="1">
    <source>
        <dbReference type="SAM" id="Coils"/>
    </source>
</evidence>
<dbReference type="Pfam" id="PF14389">
    <property type="entry name" value="Lzipper-MIP1"/>
    <property type="match status" value="1"/>
</dbReference>
<reference evidence="5" key="1">
    <citation type="journal article" date="2013" name="Science">
        <title>The Amborella genome and the evolution of flowering plants.</title>
        <authorList>
            <consortium name="Amborella Genome Project"/>
        </authorList>
    </citation>
    <scope>NUCLEOTIDE SEQUENCE [LARGE SCALE GENOMIC DNA]</scope>
</reference>
<dbReference type="Gramene" id="ERN12606">
    <property type="protein sequence ID" value="ERN12606"/>
    <property type="gene ID" value="AMTR_s00025p00226120"/>
</dbReference>
<evidence type="ECO:0000259" key="3">
    <source>
        <dbReference type="Pfam" id="PF14389"/>
    </source>
</evidence>
<evidence type="ECO:0000313" key="5">
    <source>
        <dbReference type="Proteomes" id="UP000017836"/>
    </source>
</evidence>
<dbReference type="OMA" id="PIWISHI"/>
<keyword evidence="5" id="KW-1185">Reference proteome</keyword>
<dbReference type="eggNOG" id="ENOG502QUZ4">
    <property type="taxonomic scope" value="Eukaryota"/>
</dbReference>
<dbReference type="KEGG" id="atr:18440824"/>
<dbReference type="AlphaFoldDB" id="W1PXJ9"/>
<dbReference type="Pfam" id="PF04784">
    <property type="entry name" value="DUF547"/>
    <property type="match status" value="1"/>
</dbReference>
<proteinExistence type="predicted"/>
<feature type="domain" description="DUF547" evidence="2">
    <location>
        <begin position="409"/>
        <end position="542"/>
    </location>
</feature>
<organism evidence="4 5">
    <name type="scientific">Amborella trichopoda</name>
    <dbReference type="NCBI Taxonomy" id="13333"/>
    <lineage>
        <taxon>Eukaryota</taxon>
        <taxon>Viridiplantae</taxon>
        <taxon>Streptophyta</taxon>
        <taxon>Embryophyta</taxon>
        <taxon>Tracheophyta</taxon>
        <taxon>Spermatophyta</taxon>
        <taxon>Magnoliopsida</taxon>
        <taxon>Amborellales</taxon>
        <taxon>Amborellaceae</taxon>
        <taxon>Amborella</taxon>
    </lineage>
</organism>
<evidence type="ECO:0008006" key="6">
    <source>
        <dbReference type="Google" id="ProtNLM"/>
    </source>
</evidence>
<feature type="coiled-coil region" evidence="1">
    <location>
        <begin position="81"/>
        <end position="160"/>
    </location>
</feature>